<dbReference type="PANTHER" id="PTHR43544">
    <property type="entry name" value="SHORT-CHAIN DEHYDROGENASE/REDUCTASE"/>
    <property type="match status" value="1"/>
</dbReference>
<gene>
    <name evidence="1" type="ORF">ACFOEE_01710</name>
</gene>
<evidence type="ECO:0000313" key="1">
    <source>
        <dbReference type="EMBL" id="MFC3031241.1"/>
    </source>
</evidence>
<dbReference type="Gene3D" id="3.40.50.720">
    <property type="entry name" value="NAD(P)-binding Rossmann-like Domain"/>
    <property type="match status" value="1"/>
</dbReference>
<dbReference type="SUPFAM" id="SSF51735">
    <property type="entry name" value="NAD(P)-binding Rossmann-fold domains"/>
    <property type="match status" value="1"/>
</dbReference>
<comment type="caution">
    <text evidence="1">The sequence shown here is derived from an EMBL/GenBank/DDBJ whole genome shotgun (WGS) entry which is preliminary data.</text>
</comment>
<dbReference type="InterPro" id="IPR036291">
    <property type="entry name" value="NAD(P)-bd_dom_sf"/>
</dbReference>
<dbReference type="RefSeq" id="WP_377120283.1">
    <property type="nucleotide sequence ID" value="NZ_JBHRSD010000002.1"/>
</dbReference>
<accession>A0ABV7CF84</accession>
<dbReference type="EMBL" id="JBHRSD010000002">
    <property type="protein sequence ID" value="MFC3031241.1"/>
    <property type="molecule type" value="Genomic_DNA"/>
</dbReference>
<organism evidence="1 2">
    <name type="scientific">Pseudoalteromonas fenneropenaei</name>
    <dbReference type="NCBI Taxonomy" id="1737459"/>
    <lineage>
        <taxon>Bacteria</taxon>
        <taxon>Pseudomonadati</taxon>
        <taxon>Pseudomonadota</taxon>
        <taxon>Gammaproteobacteria</taxon>
        <taxon>Alteromonadales</taxon>
        <taxon>Pseudoalteromonadaceae</taxon>
        <taxon>Pseudoalteromonas</taxon>
    </lineage>
</organism>
<proteinExistence type="predicted"/>
<keyword evidence="2" id="KW-1185">Reference proteome</keyword>
<evidence type="ECO:0008006" key="3">
    <source>
        <dbReference type="Google" id="ProtNLM"/>
    </source>
</evidence>
<evidence type="ECO:0000313" key="2">
    <source>
        <dbReference type="Proteomes" id="UP001595453"/>
    </source>
</evidence>
<dbReference type="InterPro" id="IPR051468">
    <property type="entry name" value="Fungal_SecMetab_SDRs"/>
</dbReference>
<reference evidence="2" key="1">
    <citation type="journal article" date="2019" name="Int. J. Syst. Evol. Microbiol.">
        <title>The Global Catalogue of Microorganisms (GCM) 10K type strain sequencing project: providing services to taxonomists for standard genome sequencing and annotation.</title>
        <authorList>
            <consortium name="The Broad Institute Genomics Platform"/>
            <consortium name="The Broad Institute Genome Sequencing Center for Infectious Disease"/>
            <person name="Wu L."/>
            <person name="Ma J."/>
        </authorList>
    </citation>
    <scope>NUCLEOTIDE SEQUENCE [LARGE SCALE GENOMIC DNA]</scope>
    <source>
        <strain evidence="2">KCTC 42730</strain>
    </source>
</reference>
<name>A0ABV7CF84_9GAMM</name>
<dbReference type="Proteomes" id="UP001595453">
    <property type="component" value="Unassembled WGS sequence"/>
</dbReference>
<dbReference type="PANTHER" id="PTHR43544:SF12">
    <property type="entry name" value="NAD(P)-BINDING ROSSMANN-FOLD SUPERFAMILY PROTEIN"/>
    <property type="match status" value="1"/>
</dbReference>
<sequence length="239" mass="26370">MYRVLIVGASSAIATATIAGFIAKYGATGVELHCVSSQLLALDAPVVAYLSDYSAPSVEALAEHFVANGLIFDAVLFFNGRLHLKDTMPEKKVAQFDPAYLLSLTQSNVLPHMLWFAHLHKVLGKSQQSKVIVLSARIGSIGDNRSGGWYSYRMSKAMLNMACQCYAIELARTHPLAKMILFHPGTTDTPLSRPFQKNVPADKLFTPQFVAEKILSLVARPFNGTQLEFIDWQEQPIAW</sequence>
<protein>
    <recommendedName>
        <fullName evidence="3">SDR family NAD(P)-dependent oxidoreductase</fullName>
    </recommendedName>
</protein>